<keyword evidence="2" id="KW-1185">Reference proteome</keyword>
<dbReference type="Proteomes" id="UP000326944">
    <property type="component" value="Chromosome"/>
</dbReference>
<reference evidence="1 2" key="1">
    <citation type="submission" date="2019-09" db="EMBL/GenBank/DDBJ databases">
        <title>Sulfurimonas gotlandica sp. nov., a chemoautotrophic and psychrotolerant epsilonproteobacterium isolated from a pelagic redoxcline, and an emended description of the genus Sulfurimonas.</title>
        <authorList>
            <person name="Wang S."/>
            <person name="Jiang L."/>
            <person name="Shao S."/>
        </authorList>
    </citation>
    <scope>NUCLEOTIDE SEQUENCE [LARGE SCALE GENOMIC DNA]</scope>
    <source>
        <strain evidence="1 2">GYSZ_1</strain>
    </source>
</reference>
<evidence type="ECO:0000313" key="1">
    <source>
        <dbReference type="EMBL" id="QFR48285.1"/>
    </source>
</evidence>
<accession>A0A5P8NXX2</accession>
<gene>
    <name evidence="1" type="ORF">FJR48_00520</name>
</gene>
<dbReference type="AlphaFoldDB" id="A0A5P8NXX2"/>
<dbReference type="InterPro" id="IPR005500">
    <property type="entry name" value="DUF309"/>
</dbReference>
<sequence length="105" mass="12760">MITIKDFDEFVNSLKQKDFYNAHEVLEKIWYPNRFKNSNEIKLLKGFINAAVSFELIKRGRKNQSKTPWKTYLKYRQLLFKLNSKQQNIYYLISLEIEKSKKDFN</sequence>
<proteinExistence type="predicted"/>
<dbReference type="OrthoDB" id="5372903at2"/>
<dbReference type="InterPro" id="IPR023203">
    <property type="entry name" value="TTHA0068_sf"/>
</dbReference>
<dbReference type="Gene3D" id="1.10.3450.10">
    <property type="entry name" value="TTHA0068-like"/>
    <property type="match status" value="1"/>
</dbReference>
<dbReference type="KEGG" id="sulg:FJR48_00520"/>
<name>A0A5P8NXX2_9BACT</name>
<organism evidence="1 2">
    <name type="scientific">Sulfurimonas lithotrophica</name>
    <dbReference type="NCBI Taxonomy" id="2590022"/>
    <lineage>
        <taxon>Bacteria</taxon>
        <taxon>Pseudomonadati</taxon>
        <taxon>Campylobacterota</taxon>
        <taxon>Epsilonproteobacteria</taxon>
        <taxon>Campylobacterales</taxon>
        <taxon>Sulfurimonadaceae</taxon>
        <taxon>Sulfurimonas</taxon>
    </lineage>
</organism>
<evidence type="ECO:0000313" key="2">
    <source>
        <dbReference type="Proteomes" id="UP000326944"/>
    </source>
</evidence>
<dbReference type="SUPFAM" id="SSF140663">
    <property type="entry name" value="TTHA0068-like"/>
    <property type="match status" value="1"/>
</dbReference>
<protein>
    <submittedName>
        <fullName evidence="1">DUF309 domain-containing protein</fullName>
    </submittedName>
</protein>
<dbReference type="Pfam" id="PF03745">
    <property type="entry name" value="DUF309"/>
    <property type="match status" value="1"/>
</dbReference>
<dbReference type="EMBL" id="CP043617">
    <property type="protein sequence ID" value="QFR48285.1"/>
    <property type="molecule type" value="Genomic_DNA"/>
</dbReference>
<dbReference type="RefSeq" id="WP_152306228.1">
    <property type="nucleotide sequence ID" value="NZ_CP043617.1"/>
</dbReference>